<evidence type="ECO:0000313" key="4">
    <source>
        <dbReference type="EMBL" id="ABG03333.1"/>
    </source>
</evidence>
<dbReference type="OrthoDB" id="9797528at2"/>
<reference evidence="4 5" key="1">
    <citation type="submission" date="2006-06" db="EMBL/GenBank/DDBJ databases">
        <title>Complete sequence of Rubrobacter xylanophilus DSM 9941.</title>
        <authorList>
            <consortium name="US DOE Joint Genome Institute"/>
            <person name="Copeland A."/>
            <person name="Lucas S."/>
            <person name="Lapidus A."/>
            <person name="Barry K."/>
            <person name="Detter J.C."/>
            <person name="Glavina del Rio T."/>
            <person name="Hammon N."/>
            <person name="Israni S."/>
            <person name="Dalin E."/>
            <person name="Tice H."/>
            <person name="Pitluck S."/>
            <person name="Munk A.C."/>
            <person name="Brettin T."/>
            <person name="Bruce D."/>
            <person name="Han C."/>
            <person name="Tapia R."/>
            <person name="Gilna P."/>
            <person name="Schmutz J."/>
            <person name="Larimer F."/>
            <person name="Land M."/>
            <person name="Hauser L."/>
            <person name="Kyrpides N."/>
            <person name="Lykidis A."/>
            <person name="da Costa M.S."/>
            <person name="Rainey F.A."/>
            <person name="Empadinhas N."/>
            <person name="Jolivet E."/>
            <person name="Battista J.R."/>
            <person name="Richardson P."/>
        </authorList>
    </citation>
    <scope>NUCLEOTIDE SEQUENCE [LARGE SCALE GENOMIC DNA]</scope>
    <source>
        <strain evidence="5">DSM 9941 / NBRC 16129 / PRD-1</strain>
    </source>
</reference>
<gene>
    <name evidence="4" type="ordered locus">Rxyl_0357</name>
</gene>
<comment type="similarity">
    <text evidence="1">Belongs to the PrpD family.</text>
</comment>
<accession>Q1AZ45</accession>
<keyword evidence="5" id="KW-1185">Reference proteome</keyword>
<feature type="domain" description="MmgE/PrpD N-terminal" evidence="2">
    <location>
        <begin position="20"/>
        <end position="239"/>
    </location>
</feature>
<name>Q1AZ45_RUBXD</name>
<dbReference type="InterPro" id="IPR045337">
    <property type="entry name" value="MmgE_PrpD_C"/>
</dbReference>
<dbReference type="AlphaFoldDB" id="Q1AZ45"/>
<dbReference type="RefSeq" id="WP_011563351.1">
    <property type="nucleotide sequence ID" value="NC_008148.1"/>
</dbReference>
<evidence type="ECO:0000259" key="3">
    <source>
        <dbReference type="Pfam" id="PF19305"/>
    </source>
</evidence>
<sequence length="454" mass="47395">MRQGTVPPAEPSRRTAAALEDLGRFVSGLDPADHPGLREPLLRTLLDTLGVSVAGSRTPELRALVAAWEPPPGPAAIFGAGVRTVPETAAYLNGVSAVTLELDEGNKYARGHPASHVFPAALAVAQARGATGRELAAALLAGYEVASRFGRATRLRPGVHPHGNWGTAGAAAAVARLMGLDAPAVADALDVACATVLATPFEAALAGSAARNGWVGTSNVSGIAAARMAAAGIAGNAGLAAVTLGDILGELDPEELTRGLGERFDIERGYFKRHASCSYTHPPADAVLEILRENPRLDPARVRQITVETHGLAAPLNRTDCPTRLAAMFSIPYVVSVALVTGGCGPEAFGDARRADPAVRRLMRVTRVAAAEEINRRLPEERAARVKITLDDGTSLAAEVPNPVGDAAHHPFGLREIRQKLDGLLGREAAEAIESIAQDLPECENVNDVLERSP</sequence>
<dbReference type="Gene3D" id="1.10.4100.10">
    <property type="entry name" value="2-methylcitrate dehydratase PrpD"/>
    <property type="match status" value="1"/>
</dbReference>
<dbReference type="InterPro" id="IPR042188">
    <property type="entry name" value="MmgE/PrpD_sf_2"/>
</dbReference>
<dbReference type="InterPro" id="IPR042183">
    <property type="entry name" value="MmgE/PrpD_sf_1"/>
</dbReference>
<dbReference type="eggNOG" id="COG2079">
    <property type="taxonomic scope" value="Bacteria"/>
</dbReference>
<dbReference type="Pfam" id="PF03972">
    <property type="entry name" value="MmgE_PrpD_N"/>
    <property type="match status" value="1"/>
</dbReference>
<dbReference type="STRING" id="266117.Rxyl_0357"/>
<dbReference type="Gene3D" id="3.30.1330.120">
    <property type="entry name" value="2-methylcitrate dehydratase PrpD"/>
    <property type="match status" value="1"/>
</dbReference>
<feature type="domain" description="MmgE/PrpD C-terminal" evidence="3">
    <location>
        <begin position="274"/>
        <end position="433"/>
    </location>
</feature>
<protein>
    <submittedName>
        <fullName evidence="4">MmgE/PrpD</fullName>
    </submittedName>
</protein>
<dbReference type="EMBL" id="CP000386">
    <property type="protein sequence ID" value="ABG03333.1"/>
    <property type="molecule type" value="Genomic_DNA"/>
</dbReference>
<dbReference type="PANTHER" id="PTHR16943:SF8">
    <property type="entry name" value="2-METHYLCITRATE DEHYDRATASE"/>
    <property type="match status" value="1"/>
</dbReference>
<dbReference type="InterPro" id="IPR005656">
    <property type="entry name" value="MmgE_PrpD"/>
</dbReference>
<dbReference type="GO" id="GO:0016829">
    <property type="term" value="F:lyase activity"/>
    <property type="evidence" value="ECO:0007669"/>
    <property type="project" value="InterPro"/>
</dbReference>
<dbReference type="InterPro" id="IPR036148">
    <property type="entry name" value="MmgE/PrpD_sf"/>
</dbReference>
<dbReference type="PhylomeDB" id="Q1AZ45"/>
<dbReference type="HOGENOM" id="CLU_026574_3_2_11"/>
<evidence type="ECO:0000313" key="5">
    <source>
        <dbReference type="Proteomes" id="UP000006637"/>
    </source>
</evidence>
<dbReference type="InterPro" id="IPR045336">
    <property type="entry name" value="MmgE_PrpD_N"/>
</dbReference>
<organism evidence="4 5">
    <name type="scientific">Rubrobacter xylanophilus (strain DSM 9941 / JCM 11954 / NBRC 16129 / PRD-1)</name>
    <dbReference type="NCBI Taxonomy" id="266117"/>
    <lineage>
        <taxon>Bacteria</taxon>
        <taxon>Bacillati</taxon>
        <taxon>Actinomycetota</taxon>
        <taxon>Rubrobacteria</taxon>
        <taxon>Rubrobacterales</taxon>
        <taxon>Rubrobacteraceae</taxon>
        <taxon>Rubrobacter</taxon>
    </lineage>
</organism>
<dbReference type="PANTHER" id="PTHR16943">
    <property type="entry name" value="2-METHYLCITRATE DEHYDRATASE-RELATED"/>
    <property type="match status" value="1"/>
</dbReference>
<dbReference type="Pfam" id="PF19305">
    <property type="entry name" value="MmgE_PrpD_C"/>
    <property type="match status" value="1"/>
</dbReference>
<dbReference type="SUPFAM" id="SSF103378">
    <property type="entry name" value="2-methylcitrate dehydratase PrpD"/>
    <property type="match status" value="1"/>
</dbReference>
<dbReference type="Proteomes" id="UP000006637">
    <property type="component" value="Chromosome"/>
</dbReference>
<evidence type="ECO:0000259" key="2">
    <source>
        <dbReference type="Pfam" id="PF03972"/>
    </source>
</evidence>
<dbReference type="KEGG" id="rxy:Rxyl_0357"/>
<evidence type="ECO:0000256" key="1">
    <source>
        <dbReference type="ARBA" id="ARBA00006174"/>
    </source>
</evidence>
<proteinExistence type="inferred from homology"/>